<name>A0A4R2RR41_9FIRM</name>
<keyword evidence="4" id="KW-0472">Membrane</keyword>
<dbReference type="RefSeq" id="WP_131918668.1">
    <property type="nucleotide sequence ID" value="NZ_JAOQNU010000006.1"/>
</dbReference>
<evidence type="ECO:0000256" key="2">
    <source>
        <dbReference type="ARBA" id="ARBA00022452"/>
    </source>
</evidence>
<protein>
    <submittedName>
        <fullName evidence="7">Outer membrane protein TolC</fullName>
    </submittedName>
</protein>
<gene>
    <name evidence="7" type="ORF">EDD73_106143</name>
</gene>
<dbReference type="GO" id="GO:1990281">
    <property type="term" value="C:efflux pump complex"/>
    <property type="evidence" value="ECO:0007669"/>
    <property type="project" value="TreeGrafter"/>
</dbReference>
<dbReference type="PANTHER" id="PTHR30026">
    <property type="entry name" value="OUTER MEMBRANE PROTEIN TOLC"/>
    <property type="match status" value="1"/>
</dbReference>
<comment type="caution">
    <text evidence="7">The sequence shown here is derived from an EMBL/GenBank/DDBJ whole genome shotgun (WGS) entry which is preliminary data.</text>
</comment>
<dbReference type="GO" id="GO:0015288">
    <property type="term" value="F:porin activity"/>
    <property type="evidence" value="ECO:0007669"/>
    <property type="project" value="TreeGrafter"/>
</dbReference>
<comment type="subcellular location">
    <subcellularLocation>
        <location evidence="1">Cell outer membrane</location>
    </subcellularLocation>
</comment>
<dbReference type="Proteomes" id="UP000294813">
    <property type="component" value="Unassembled WGS sequence"/>
</dbReference>
<evidence type="ECO:0000313" key="8">
    <source>
        <dbReference type="Proteomes" id="UP000294813"/>
    </source>
</evidence>
<dbReference type="SUPFAM" id="SSF56954">
    <property type="entry name" value="Outer membrane efflux proteins (OEP)"/>
    <property type="match status" value="1"/>
</dbReference>
<evidence type="ECO:0000256" key="4">
    <source>
        <dbReference type="ARBA" id="ARBA00023136"/>
    </source>
</evidence>
<feature type="signal peptide" evidence="6">
    <location>
        <begin position="1"/>
        <end position="26"/>
    </location>
</feature>
<dbReference type="PANTHER" id="PTHR30026:SF20">
    <property type="entry name" value="OUTER MEMBRANE PROTEIN TOLC"/>
    <property type="match status" value="1"/>
</dbReference>
<organism evidence="7 8">
    <name type="scientific">Heliophilum fasciatum</name>
    <dbReference type="NCBI Taxonomy" id="35700"/>
    <lineage>
        <taxon>Bacteria</taxon>
        <taxon>Bacillati</taxon>
        <taxon>Bacillota</taxon>
        <taxon>Clostridia</taxon>
        <taxon>Eubacteriales</taxon>
        <taxon>Heliobacteriaceae</taxon>
        <taxon>Heliophilum</taxon>
    </lineage>
</organism>
<keyword evidence="3" id="KW-0812">Transmembrane</keyword>
<dbReference type="InterPro" id="IPR051906">
    <property type="entry name" value="TolC-like"/>
</dbReference>
<evidence type="ECO:0000256" key="5">
    <source>
        <dbReference type="ARBA" id="ARBA00023237"/>
    </source>
</evidence>
<dbReference type="EMBL" id="SLXT01000006">
    <property type="protein sequence ID" value="TCP65259.1"/>
    <property type="molecule type" value="Genomic_DNA"/>
</dbReference>
<dbReference type="GO" id="GO:0009279">
    <property type="term" value="C:cell outer membrane"/>
    <property type="evidence" value="ECO:0007669"/>
    <property type="project" value="UniProtKB-SubCell"/>
</dbReference>
<reference evidence="7 8" key="1">
    <citation type="submission" date="2019-03" db="EMBL/GenBank/DDBJ databases">
        <title>Genomic Encyclopedia of Type Strains, Phase IV (KMG-IV): sequencing the most valuable type-strain genomes for metagenomic binning, comparative biology and taxonomic classification.</title>
        <authorList>
            <person name="Goeker M."/>
        </authorList>
    </citation>
    <scope>NUCLEOTIDE SEQUENCE [LARGE SCALE GENOMIC DNA]</scope>
    <source>
        <strain evidence="7 8">DSM 11170</strain>
    </source>
</reference>
<dbReference type="AlphaFoldDB" id="A0A4R2RR41"/>
<dbReference type="GO" id="GO:0015562">
    <property type="term" value="F:efflux transmembrane transporter activity"/>
    <property type="evidence" value="ECO:0007669"/>
    <property type="project" value="InterPro"/>
</dbReference>
<keyword evidence="8" id="KW-1185">Reference proteome</keyword>
<evidence type="ECO:0000256" key="6">
    <source>
        <dbReference type="SAM" id="SignalP"/>
    </source>
</evidence>
<feature type="chain" id="PRO_5020255212" evidence="6">
    <location>
        <begin position="27"/>
        <end position="408"/>
    </location>
</feature>
<evidence type="ECO:0000256" key="1">
    <source>
        <dbReference type="ARBA" id="ARBA00004442"/>
    </source>
</evidence>
<evidence type="ECO:0000256" key="3">
    <source>
        <dbReference type="ARBA" id="ARBA00022692"/>
    </source>
</evidence>
<keyword evidence="6" id="KW-0732">Signal</keyword>
<evidence type="ECO:0000313" key="7">
    <source>
        <dbReference type="EMBL" id="TCP65259.1"/>
    </source>
</evidence>
<sequence length="408" mass="44219">MNNLKQSVTAFVLTATVVMNPVLALAAISSEQSTGASTLSPMVSAAPASAAVINQGAPELTVGRFPKVDANDKYTLTLSLSEALNRALAKSLNIQLKQANVDRTWEIRDDKEMNMGSLGQPSSSSFSQVNASIQSFTSLLSSDINWNNAKADLRAEKDSVGVQVAKKYADVQRNLAKVQSAEAAYKYAQWQQKNVGLQLNLGVISKTNQVELTANTIGKQKALQAAQEGLNDAYHKFNDLVGLPADARPVLPDQANYQPVEEINVEHYISKALAESPALVSSQGQLDLAVSVRNVYDPSGGPYAVRGIDVQKGKLAVALTKQSHELAVRQISSGILTYEQQIKGLEEALRVARQNENIAKLKFNIGMATQGELLSARANLLSAEQAYFDAMWQHELLKIGLEKPWAWN</sequence>
<keyword evidence="5" id="KW-0998">Cell outer membrane</keyword>
<keyword evidence="2" id="KW-1134">Transmembrane beta strand</keyword>
<dbReference type="OrthoDB" id="1803658at2"/>
<accession>A0A4R2RR41</accession>
<dbReference type="Gene3D" id="1.20.1600.10">
    <property type="entry name" value="Outer membrane efflux proteins (OEP)"/>
    <property type="match status" value="1"/>
</dbReference>
<proteinExistence type="predicted"/>